<keyword evidence="4" id="KW-0560">Oxidoreductase</keyword>
<keyword evidence="5" id="KW-0408">Iron</keyword>
<dbReference type="SUPFAM" id="SSF51197">
    <property type="entry name" value="Clavaminate synthase-like"/>
    <property type="match status" value="1"/>
</dbReference>
<evidence type="ECO:0000256" key="2">
    <source>
        <dbReference type="ARBA" id="ARBA00022723"/>
    </source>
</evidence>
<accession>A0A1D7SL42</accession>
<sequence>MGEISKWIMRYGEPYIIMDIPPISWSKIKQRLDVLPLKEAMLGRKATWQDGSTKWLKTARDSRVGWLEDPAIMNMFFDMADQANHEAKWNLNIDFLEPLQYTVYERDGHYDWHVDQHEEPNAQNQVRKISCTCWVNDNYEGGDFDLEMYNPITDPRYKTFTASPGKVIFFLSDCFHRVQPVTSGVRKSLVGWFSGPPYV</sequence>
<evidence type="ECO:0000256" key="3">
    <source>
        <dbReference type="ARBA" id="ARBA00022964"/>
    </source>
</evidence>
<reference evidence="7 8" key="1">
    <citation type="journal article" date="2016" name="Environ. Microbiol.">
        <title>Genomic diversification of marine cyanophages into stable ecotypes.</title>
        <authorList>
            <person name="Marston M.F."/>
            <person name="Martiny J.B."/>
        </authorList>
    </citation>
    <scope>NUCLEOTIDE SEQUENCE [LARGE SCALE GENOMIC DNA]</scope>
    <source>
        <strain evidence="7">Sn_11_0110</strain>
    </source>
</reference>
<evidence type="ECO:0000256" key="5">
    <source>
        <dbReference type="ARBA" id="ARBA00023004"/>
    </source>
</evidence>
<dbReference type="PROSITE" id="PS51471">
    <property type="entry name" value="FE2OG_OXY"/>
    <property type="match status" value="1"/>
</dbReference>
<dbReference type="GO" id="GO:0031418">
    <property type="term" value="F:L-ascorbic acid binding"/>
    <property type="evidence" value="ECO:0007669"/>
    <property type="project" value="InterPro"/>
</dbReference>
<dbReference type="GO" id="GO:0016705">
    <property type="term" value="F:oxidoreductase activity, acting on paired donors, with incorporation or reduction of molecular oxygen"/>
    <property type="evidence" value="ECO:0007669"/>
    <property type="project" value="InterPro"/>
</dbReference>
<gene>
    <name evidence="7" type="ORF">Sn110110_123</name>
</gene>
<evidence type="ECO:0000313" key="8">
    <source>
        <dbReference type="Proteomes" id="UP000223711"/>
    </source>
</evidence>
<evidence type="ECO:0000256" key="4">
    <source>
        <dbReference type="ARBA" id="ARBA00023002"/>
    </source>
</evidence>
<dbReference type="Pfam" id="PF13640">
    <property type="entry name" value="2OG-FeII_Oxy_3"/>
    <property type="match status" value="1"/>
</dbReference>
<evidence type="ECO:0000313" key="7">
    <source>
        <dbReference type="EMBL" id="AOO14317.1"/>
    </source>
</evidence>
<keyword evidence="2" id="KW-0479">Metal-binding</keyword>
<dbReference type="InterPro" id="IPR006620">
    <property type="entry name" value="Pro_4_hyd_alph"/>
</dbReference>
<dbReference type="Gene3D" id="2.60.120.620">
    <property type="entry name" value="q2cbj1_9rhob like domain"/>
    <property type="match status" value="1"/>
</dbReference>
<dbReference type="GO" id="GO:0005506">
    <property type="term" value="F:iron ion binding"/>
    <property type="evidence" value="ECO:0007669"/>
    <property type="project" value="InterPro"/>
</dbReference>
<comment type="cofactor">
    <cofactor evidence="1">
        <name>L-ascorbate</name>
        <dbReference type="ChEBI" id="CHEBI:38290"/>
    </cofactor>
</comment>
<dbReference type="InterPro" id="IPR005123">
    <property type="entry name" value="Oxoglu/Fe-dep_dioxygenase_dom"/>
</dbReference>
<protein>
    <submittedName>
        <fullName evidence="7">2OG-Fe(II) oxygenase</fullName>
    </submittedName>
</protein>
<dbReference type="SMART" id="SM00702">
    <property type="entry name" value="P4Hc"/>
    <property type="match status" value="1"/>
</dbReference>
<organism evidence="7 8">
    <name type="scientific">Cyanophage S-RIM14</name>
    <dbReference type="NCBI Taxonomy" id="1278423"/>
    <lineage>
        <taxon>Viruses</taxon>
        <taxon>Duplodnaviria</taxon>
        <taxon>Heunggongvirae</taxon>
        <taxon>Uroviricota</taxon>
        <taxon>Caudoviricetes</taxon>
        <taxon>Pantevenvirales</taxon>
        <taxon>Kyanoviridae</taxon>
        <taxon>Ahtivirus</taxon>
        <taxon>Ahtivirus sagseatwo</taxon>
    </lineage>
</organism>
<dbReference type="GO" id="GO:0051213">
    <property type="term" value="F:dioxygenase activity"/>
    <property type="evidence" value="ECO:0007669"/>
    <property type="project" value="UniProtKB-KW"/>
</dbReference>
<proteinExistence type="predicted"/>
<evidence type="ECO:0000256" key="1">
    <source>
        <dbReference type="ARBA" id="ARBA00001961"/>
    </source>
</evidence>
<keyword evidence="3" id="KW-0223">Dioxygenase</keyword>
<evidence type="ECO:0000259" key="6">
    <source>
        <dbReference type="PROSITE" id="PS51471"/>
    </source>
</evidence>
<dbReference type="Proteomes" id="UP000223711">
    <property type="component" value="Segment"/>
</dbReference>
<dbReference type="EMBL" id="KX349303">
    <property type="protein sequence ID" value="AOO14317.1"/>
    <property type="molecule type" value="Genomic_DNA"/>
</dbReference>
<feature type="domain" description="Fe2OG dioxygenase" evidence="6">
    <location>
        <begin position="94"/>
        <end position="195"/>
    </location>
</feature>
<dbReference type="InterPro" id="IPR044862">
    <property type="entry name" value="Pro_4_hyd_alph_FE2OG_OXY"/>
</dbReference>
<name>A0A1D7SL42_9CAUD</name>